<dbReference type="EMBL" id="CABVII010000021">
    <property type="protein sequence ID" value="VVP29499.1"/>
    <property type="molecule type" value="Genomic_DNA"/>
</dbReference>
<feature type="transmembrane region" description="Helical" evidence="2">
    <location>
        <begin position="181"/>
        <end position="205"/>
    </location>
</feature>
<dbReference type="Gene3D" id="2.180.10.10">
    <property type="entry name" value="RHS repeat-associated core"/>
    <property type="match status" value="1"/>
</dbReference>
<feature type="transmembrane region" description="Helical" evidence="2">
    <location>
        <begin position="225"/>
        <end position="247"/>
    </location>
</feature>
<dbReference type="SUPFAM" id="SSF56399">
    <property type="entry name" value="ADP-ribosylation"/>
    <property type="match status" value="1"/>
</dbReference>
<dbReference type="OrthoDB" id="5905222at2"/>
<dbReference type="InterPro" id="IPR022385">
    <property type="entry name" value="Rhs_assc_core"/>
</dbReference>
<evidence type="ECO:0000313" key="3">
    <source>
        <dbReference type="EMBL" id="VVP29499.1"/>
    </source>
</evidence>
<protein>
    <recommendedName>
        <fullName evidence="5">RHS repeat-associated core domain-containing protein</fullName>
    </recommendedName>
</protein>
<evidence type="ECO:0000256" key="1">
    <source>
        <dbReference type="SAM" id="MobiDB-lite"/>
    </source>
</evidence>
<reference evidence="3 4" key="1">
    <citation type="submission" date="2019-09" db="EMBL/GenBank/DDBJ databases">
        <authorList>
            <person name="Chandra G."/>
            <person name="Truman W A."/>
        </authorList>
    </citation>
    <scope>NUCLEOTIDE SEQUENCE [LARGE SCALE GENOMIC DNA]</scope>
    <source>
        <strain evidence="3">PS862</strain>
    </source>
</reference>
<dbReference type="Proteomes" id="UP000385207">
    <property type="component" value="Unassembled WGS sequence"/>
</dbReference>
<organism evidence="3 4">
    <name type="scientific">Pseudomonas fluorescens</name>
    <dbReference type="NCBI Taxonomy" id="294"/>
    <lineage>
        <taxon>Bacteria</taxon>
        <taxon>Pseudomonadati</taxon>
        <taxon>Pseudomonadota</taxon>
        <taxon>Gammaproteobacteria</taxon>
        <taxon>Pseudomonadales</taxon>
        <taxon>Pseudomonadaceae</taxon>
        <taxon>Pseudomonas</taxon>
    </lineage>
</organism>
<evidence type="ECO:0000313" key="4">
    <source>
        <dbReference type="Proteomes" id="UP000385207"/>
    </source>
</evidence>
<feature type="transmembrane region" description="Helical" evidence="2">
    <location>
        <begin position="259"/>
        <end position="281"/>
    </location>
</feature>
<sequence>METFKSGSSRYRYNALDQLTGLEPVGQATLQRFYRLEHLATEIQGLSSQSVLQQGNQLLALQSREGDNFKSQLLATDQKRCVLRVTDSAGPVQQVYTAYGHRWVESGLGSLLGFNGEAVDPVTRHYLLGNGHRAFNPVLMRFNSPDRLSPFGRGGLNPYAYCQGDPVNFTDPTGREAWQPWLVVAMNLLGLVSGGVGLVSARLSIVGLKTTSIAASASLAKRATYLGAAGAVAGVIGAGAGVTRSIMSATDPDTSAQDPLLFAITAISVLSFAASGASVAYKYRAHKLNRIGAVDVAYSGPKLGKYKNPLAADDNIVPSAPPPTPGSPQASAPFPTPGPIGFETFNFPVRPNRAVDFLKEQLDRQVRIVKSAKSIRRHSK</sequence>
<proteinExistence type="predicted"/>
<keyword evidence="2" id="KW-0812">Transmembrane</keyword>
<accession>A0A5E7MXW3</accession>
<dbReference type="RefSeq" id="WP_150784719.1">
    <property type="nucleotide sequence ID" value="NZ_CABVII010000021.1"/>
</dbReference>
<evidence type="ECO:0008006" key="5">
    <source>
        <dbReference type="Google" id="ProtNLM"/>
    </source>
</evidence>
<keyword evidence="2" id="KW-0472">Membrane</keyword>
<dbReference type="AlphaFoldDB" id="A0A5E7MXW3"/>
<name>A0A5E7MXW3_PSEFL</name>
<feature type="region of interest" description="Disordered" evidence="1">
    <location>
        <begin position="313"/>
        <end position="339"/>
    </location>
</feature>
<dbReference type="NCBIfam" id="TIGR03696">
    <property type="entry name" value="Rhs_assc_core"/>
    <property type="match status" value="1"/>
</dbReference>
<keyword evidence="2" id="KW-1133">Transmembrane helix</keyword>
<gene>
    <name evidence="3" type="ORF">PS862_04286</name>
</gene>
<evidence type="ECO:0000256" key="2">
    <source>
        <dbReference type="SAM" id="Phobius"/>
    </source>
</evidence>